<comment type="caution">
    <text evidence="1">The sequence shown here is derived from an EMBL/GenBank/DDBJ whole genome shotgun (WGS) entry which is preliminary data.</text>
</comment>
<sequence length="94" mass="11004">MPRPKPIRYDIDTWLVMRNDPVMPKAVIRRDRTFRDGKMSELFRVFRWDLDPQKRVQVSGHLTLEEANAAVPYNVEIGSPRGPINGIALMDERR</sequence>
<gene>
    <name evidence="1" type="ORF">DF220_03785</name>
</gene>
<reference evidence="2" key="1">
    <citation type="submission" date="2018-04" db="EMBL/GenBank/DDBJ databases">
        <authorList>
            <person name="Liu S."/>
            <person name="Wang Z."/>
            <person name="Li J."/>
        </authorList>
    </citation>
    <scope>NUCLEOTIDE SEQUENCE [LARGE SCALE GENOMIC DNA]</scope>
    <source>
        <strain evidence="2">S1194</strain>
    </source>
</reference>
<protein>
    <submittedName>
        <fullName evidence="1">Uncharacterized protein</fullName>
    </submittedName>
</protein>
<dbReference type="Proteomes" id="UP000244978">
    <property type="component" value="Unassembled WGS sequence"/>
</dbReference>
<dbReference type="AlphaFoldDB" id="A0A2U1SZT8"/>
<organism evidence="1 2">
    <name type="scientific">Homoserinimonas hongtaonis</name>
    <dbReference type="NCBI Taxonomy" id="2079791"/>
    <lineage>
        <taxon>Bacteria</taxon>
        <taxon>Bacillati</taxon>
        <taxon>Actinomycetota</taxon>
        <taxon>Actinomycetes</taxon>
        <taxon>Micrococcales</taxon>
        <taxon>Microbacteriaceae</taxon>
        <taxon>Homoserinimonas</taxon>
    </lineage>
</organism>
<accession>A0A2U1SZT8</accession>
<evidence type="ECO:0000313" key="2">
    <source>
        <dbReference type="Proteomes" id="UP000244978"/>
    </source>
</evidence>
<name>A0A2U1SZT8_9MICO</name>
<keyword evidence="2" id="KW-1185">Reference proteome</keyword>
<dbReference type="RefSeq" id="WP_108997052.1">
    <property type="nucleotide sequence ID" value="NZ_QEEX01000001.1"/>
</dbReference>
<proteinExistence type="predicted"/>
<dbReference type="EMBL" id="QEEX01000001">
    <property type="protein sequence ID" value="PWB97053.1"/>
    <property type="molecule type" value="Genomic_DNA"/>
</dbReference>
<evidence type="ECO:0000313" key="1">
    <source>
        <dbReference type="EMBL" id="PWB97053.1"/>
    </source>
</evidence>